<gene>
    <name evidence="8" type="ORF">EVA_03253</name>
</gene>
<dbReference type="PANTHER" id="PTHR30518:SF2">
    <property type="entry name" value="ENDOLYTIC MUREIN TRANSGLYCOSYLASE"/>
    <property type="match status" value="1"/>
</dbReference>
<sequence length="368" mass="42405">MERVAEEKFVFLQRNISQKPYEKKKNKTFQFRNVHLWIAALVVLLGLAATTKFLFFFPMTAEKEHRYLYIASPNIDSVYNQLQPQVRTLPYWGFQLLCLATHYDQQIKTGKYEIGAGLTAIDLLRNLRNKHQVPVRLTIPNVRTMNHLSAKLAKVLCPDSAAFAQCFHDDSICQKYNCTVATLPALFLPNTYEVYWDITPEQLLKRMQKESEAFWTTERLQLAKEQGFTTNEIITLASIVDQETANNAEKPAIAGMYINRLRANMLLQADPTVKFALQEFGLRRILHDHLKIDSPYNTYRYKGLPPGPIALPALSSIEAVLHAEKHDYLFMCAKEDFSGTHNFARTYQEHLANARKYTKALDQRGIKK</sequence>
<keyword evidence="5 8" id="KW-0456">Lyase</keyword>
<feature type="transmembrane region" description="Helical" evidence="7">
    <location>
        <begin position="34"/>
        <end position="57"/>
    </location>
</feature>
<reference evidence="8" key="1">
    <citation type="journal article" date="2012" name="PLoS ONE">
        <title>Gene sets for utilization of primary and secondary nutrition supplies in the distal gut of endangered iberian lynx.</title>
        <authorList>
            <person name="Alcaide M."/>
            <person name="Messina E."/>
            <person name="Richter M."/>
            <person name="Bargiela R."/>
            <person name="Peplies J."/>
            <person name="Huws S.A."/>
            <person name="Newbold C.J."/>
            <person name="Golyshin P.N."/>
            <person name="Simon M.A."/>
            <person name="Lopez G."/>
            <person name="Yakimov M.M."/>
            <person name="Ferrer M."/>
        </authorList>
    </citation>
    <scope>NUCLEOTIDE SEQUENCE</scope>
</reference>
<comment type="caution">
    <text evidence="8">The sequence shown here is derived from an EMBL/GenBank/DDBJ whole genome shotgun (WGS) entry which is preliminary data.</text>
</comment>
<accession>J9H4D6</accession>
<evidence type="ECO:0000256" key="7">
    <source>
        <dbReference type="SAM" id="Phobius"/>
    </source>
</evidence>
<keyword evidence="3 7" id="KW-1133">Transmembrane helix</keyword>
<evidence type="ECO:0000256" key="6">
    <source>
        <dbReference type="ARBA" id="ARBA00023316"/>
    </source>
</evidence>
<protein>
    <submittedName>
        <fullName evidence="8">Aminodeoxychorismate lyase</fullName>
    </submittedName>
</protein>
<evidence type="ECO:0000256" key="3">
    <source>
        <dbReference type="ARBA" id="ARBA00022989"/>
    </source>
</evidence>
<dbReference type="HAMAP" id="MF_02065">
    <property type="entry name" value="MltG"/>
    <property type="match status" value="1"/>
</dbReference>
<keyword evidence="6" id="KW-0961">Cell wall biogenesis/degradation</keyword>
<evidence type="ECO:0000256" key="5">
    <source>
        <dbReference type="ARBA" id="ARBA00023239"/>
    </source>
</evidence>
<evidence type="ECO:0000256" key="2">
    <source>
        <dbReference type="ARBA" id="ARBA00022692"/>
    </source>
</evidence>
<dbReference type="CDD" id="cd08010">
    <property type="entry name" value="MltG_like"/>
    <property type="match status" value="1"/>
</dbReference>
<dbReference type="GO" id="GO:0016829">
    <property type="term" value="F:lyase activity"/>
    <property type="evidence" value="ECO:0007669"/>
    <property type="project" value="UniProtKB-KW"/>
</dbReference>
<organism evidence="8">
    <name type="scientific">gut metagenome</name>
    <dbReference type="NCBI Taxonomy" id="749906"/>
    <lineage>
        <taxon>unclassified sequences</taxon>
        <taxon>metagenomes</taxon>
        <taxon>organismal metagenomes</taxon>
    </lineage>
</organism>
<proteinExistence type="inferred from homology"/>
<dbReference type="GO" id="GO:0071555">
    <property type="term" value="P:cell wall organization"/>
    <property type="evidence" value="ECO:0007669"/>
    <property type="project" value="UniProtKB-KW"/>
</dbReference>
<dbReference type="AlphaFoldDB" id="J9H4D6"/>
<dbReference type="NCBIfam" id="TIGR00247">
    <property type="entry name" value="endolytic transglycosylase MltG"/>
    <property type="match status" value="1"/>
</dbReference>
<name>J9H4D6_9ZZZZ</name>
<keyword evidence="4 7" id="KW-0472">Membrane</keyword>
<dbReference type="PANTHER" id="PTHR30518">
    <property type="entry name" value="ENDOLYTIC MUREIN TRANSGLYCOSYLASE"/>
    <property type="match status" value="1"/>
</dbReference>
<evidence type="ECO:0000313" key="8">
    <source>
        <dbReference type="EMBL" id="EJX08630.1"/>
    </source>
</evidence>
<keyword evidence="2 7" id="KW-0812">Transmembrane</keyword>
<evidence type="ECO:0000256" key="4">
    <source>
        <dbReference type="ARBA" id="ARBA00023136"/>
    </source>
</evidence>
<dbReference type="Gene3D" id="3.30.160.60">
    <property type="entry name" value="Classic Zinc Finger"/>
    <property type="match status" value="1"/>
</dbReference>
<dbReference type="InterPro" id="IPR003770">
    <property type="entry name" value="MLTG-like"/>
</dbReference>
<evidence type="ECO:0000256" key="1">
    <source>
        <dbReference type="ARBA" id="ARBA00022475"/>
    </source>
</evidence>
<dbReference type="Pfam" id="PF02618">
    <property type="entry name" value="YceG"/>
    <property type="match status" value="1"/>
</dbReference>
<keyword evidence="1" id="KW-1003">Cell membrane</keyword>
<dbReference type="EMBL" id="AMCI01000574">
    <property type="protein sequence ID" value="EJX08630.1"/>
    <property type="molecule type" value="Genomic_DNA"/>
</dbReference>